<keyword evidence="8" id="KW-1185">Reference proteome</keyword>
<accession>A0A6G1INP0</accession>
<evidence type="ECO:0000256" key="6">
    <source>
        <dbReference type="ARBA" id="ARBA00023136"/>
    </source>
</evidence>
<proteinExistence type="predicted"/>
<dbReference type="OrthoDB" id="5086500at2759"/>
<evidence type="ECO:0000313" key="7">
    <source>
        <dbReference type="EMBL" id="KAF2679561.1"/>
    </source>
</evidence>
<gene>
    <name evidence="7" type="ORF">K458DRAFT_422121</name>
</gene>
<organism evidence="7 8">
    <name type="scientific">Lentithecium fluviatile CBS 122367</name>
    <dbReference type="NCBI Taxonomy" id="1168545"/>
    <lineage>
        <taxon>Eukaryota</taxon>
        <taxon>Fungi</taxon>
        <taxon>Dikarya</taxon>
        <taxon>Ascomycota</taxon>
        <taxon>Pezizomycotina</taxon>
        <taxon>Dothideomycetes</taxon>
        <taxon>Pleosporomycetidae</taxon>
        <taxon>Pleosporales</taxon>
        <taxon>Massarineae</taxon>
        <taxon>Lentitheciaceae</taxon>
        <taxon>Lentithecium</taxon>
    </lineage>
</organism>
<keyword evidence="4" id="KW-0256">Endoplasmic reticulum</keyword>
<dbReference type="PANTHER" id="PTHR48182">
    <property type="entry name" value="PROTEIN SERAC1"/>
    <property type="match status" value="1"/>
</dbReference>
<evidence type="ECO:0008006" key="9">
    <source>
        <dbReference type="Google" id="ProtNLM"/>
    </source>
</evidence>
<dbReference type="PANTHER" id="PTHR48182:SF2">
    <property type="entry name" value="PROTEIN SERAC1"/>
    <property type="match status" value="1"/>
</dbReference>
<reference evidence="7" key="1">
    <citation type="journal article" date="2020" name="Stud. Mycol.">
        <title>101 Dothideomycetes genomes: a test case for predicting lifestyles and emergence of pathogens.</title>
        <authorList>
            <person name="Haridas S."/>
            <person name="Albert R."/>
            <person name="Binder M."/>
            <person name="Bloem J."/>
            <person name="Labutti K."/>
            <person name="Salamov A."/>
            <person name="Andreopoulos B."/>
            <person name="Baker S."/>
            <person name="Barry K."/>
            <person name="Bills G."/>
            <person name="Bluhm B."/>
            <person name="Cannon C."/>
            <person name="Castanera R."/>
            <person name="Culley D."/>
            <person name="Daum C."/>
            <person name="Ezra D."/>
            <person name="Gonzalez J."/>
            <person name="Henrissat B."/>
            <person name="Kuo A."/>
            <person name="Liang C."/>
            <person name="Lipzen A."/>
            <person name="Lutzoni F."/>
            <person name="Magnuson J."/>
            <person name="Mondo S."/>
            <person name="Nolan M."/>
            <person name="Ohm R."/>
            <person name="Pangilinan J."/>
            <person name="Park H.-J."/>
            <person name="Ramirez L."/>
            <person name="Alfaro M."/>
            <person name="Sun H."/>
            <person name="Tritt A."/>
            <person name="Yoshinaga Y."/>
            <person name="Zwiers L.-H."/>
            <person name="Turgeon B."/>
            <person name="Goodwin S."/>
            <person name="Spatafora J."/>
            <person name="Crous P."/>
            <person name="Grigoriev I."/>
        </authorList>
    </citation>
    <scope>NUCLEOTIDE SEQUENCE</scope>
    <source>
        <strain evidence="7">CBS 122367</strain>
    </source>
</reference>
<evidence type="ECO:0000256" key="2">
    <source>
        <dbReference type="ARBA" id="ARBA00004240"/>
    </source>
</evidence>
<dbReference type="EMBL" id="MU005602">
    <property type="protein sequence ID" value="KAF2679561.1"/>
    <property type="molecule type" value="Genomic_DNA"/>
</dbReference>
<dbReference type="Proteomes" id="UP000799291">
    <property type="component" value="Unassembled WGS sequence"/>
</dbReference>
<dbReference type="SUPFAM" id="SSF53474">
    <property type="entry name" value="alpha/beta-Hydrolases"/>
    <property type="match status" value="1"/>
</dbReference>
<keyword evidence="6" id="KW-0472">Membrane</keyword>
<protein>
    <recommendedName>
        <fullName evidence="9">DUF676 domain-containing protein</fullName>
    </recommendedName>
</protein>
<dbReference type="InterPro" id="IPR029058">
    <property type="entry name" value="AB_hydrolase_fold"/>
</dbReference>
<evidence type="ECO:0000313" key="8">
    <source>
        <dbReference type="Proteomes" id="UP000799291"/>
    </source>
</evidence>
<name>A0A6G1INP0_9PLEO</name>
<evidence type="ECO:0000256" key="3">
    <source>
        <dbReference type="ARBA" id="ARBA00004370"/>
    </source>
</evidence>
<dbReference type="GO" id="GO:0005739">
    <property type="term" value="C:mitochondrion"/>
    <property type="evidence" value="ECO:0007669"/>
    <property type="project" value="UniProtKB-SubCell"/>
</dbReference>
<evidence type="ECO:0000256" key="4">
    <source>
        <dbReference type="ARBA" id="ARBA00022824"/>
    </source>
</evidence>
<sequence length="307" mass="33225">MADDHTFLEIVADPPAANLDIIAIHGLNPFHTKSNAESTWTAKKGDVEKNWIKDKEFLPKLLPSARIMIFGYNSHAVFGAAAATINDHASTLLEKIRLKRRKVPATRSIVFICHSLGGLLAKRALLIATLPKSIYQTIYTCTGGMVFFATPHGGSGKARIGKIASTIARTLTWGRDNAFMEALSKNSLCSEATRTDFNDIVENIRLISYFETLPTSGTMVVDKEDAVCGLPREKELKLLLNANHSEVCKFLDPEGKDYVGVSEQIDALVEDVLKDAARRTSSEAVGLPTAGASSALALRRGAAADAL</sequence>
<evidence type="ECO:0000256" key="5">
    <source>
        <dbReference type="ARBA" id="ARBA00023128"/>
    </source>
</evidence>
<dbReference type="Gene3D" id="3.40.50.1820">
    <property type="entry name" value="alpha/beta hydrolase"/>
    <property type="match status" value="1"/>
</dbReference>
<dbReference type="GO" id="GO:0016020">
    <property type="term" value="C:membrane"/>
    <property type="evidence" value="ECO:0007669"/>
    <property type="project" value="UniProtKB-SubCell"/>
</dbReference>
<comment type="subcellular location">
    <subcellularLocation>
        <location evidence="2">Endoplasmic reticulum</location>
    </subcellularLocation>
    <subcellularLocation>
        <location evidence="3">Membrane</location>
    </subcellularLocation>
    <subcellularLocation>
        <location evidence="1">Mitochondrion</location>
    </subcellularLocation>
</comment>
<keyword evidence="5" id="KW-0496">Mitochondrion</keyword>
<dbReference type="InterPro" id="IPR052374">
    <property type="entry name" value="SERAC1"/>
</dbReference>
<dbReference type="AlphaFoldDB" id="A0A6G1INP0"/>
<dbReference type="GO" id="GO:0005783">
    <property type="term" value="C:endoplasmic reticulum"/>
    <property type="evidence" value="ECO:0007669"/>
    <property type="project" value="UniProtKB-SubCell"/>
</dbReference>
<evidence type="ECO:0000256" key="1">
    <source>
        <dbReference type="ARBA" id="ARBA00004173"/>
    </source>
</evidence>